<sequence>MSLAGGFLRGYPVSPSLKFRHCFALASLHTHRLSETFTTLFAELRDSPRGPGQFLVIAPCVGRVFDQKKKKIPVSSCGVFRAPRRSWELVEWAEDETTGLFLKRAAYAVAGRRRTHFPRGENRRKLLAQHPSRTTAYGWAYQRLGRSAAGHNHTALRRIGWLNASKILIPRHAPFSGSVCIRCFGRLDQRFVILGPPRVAAGRGVGLKSEVSNGEEEGCLFASESLFPPNSTFRSGCNPLDAAARREEWNGITGEEIRSRAGKEPPVLLTPALNSDWSRTRAARLLVELDAWRGRRLLPGWRGEDSWSACANSTCRLCLQSNARLCTASLMTSSHPFLTTSANFAKTVKHWGSRNFELVSPCLTRRSYDARLSFNRQLSSRSIDCVYKKHLRGVVMVPNTPWHACSQCVDVICGKDQLHLEVFLELVDEYELVFSASPRHFSLACIAIGPLIVTATCLAGAAVAERLDCSPPKLNRAQSPAGSLPDFRRWESRRTMPLVARVFSGIFRFSRTCIPAPLHAHLISQSSALETSCINLDLKLTFGNGRDFDIEDLVHESVEFNFEENSRPFKERRGDIGRRRVIHPSSFEPQPREQPPNGRDLSRPIPQSKFAGDRPRFDAPRALSTRRGFIKQAAAQGFVPDSYVVAGRVPAKRRILALQITALTLRGGPVVTRWTRIGEAPGSIPGPPILTWFSEIIPGECLDDKDHGPFLPQSIFPVQLTPSLMTSLSTTLSTCIHVVYSPTLRKINIARSPPTKANRDQSPAGSPDFRKWESCRTMPLIGGVFFGDLPFLPPLHSGATPYSLQTPSSALKTTLLRAAQISSLNIAPPPLLQLVVLPTPRLPHANACLWGNQATDGRRGKARRMKKKGRERARSRQRRQRVAKEAVGFTCSECWGMEMDVGASGGQAPCILRASDMLKQGIAMGRANLEHLGYERYAAVPGVAKWRWLALEPDKSLQSATLFFAARQISRGRCHHLAQGEDLEGYVVKKIKTNQVYVGMSARRTGSRRPSPPTKANRVQSPVVSPDFHMWESCRTMPLVGVCSRGSPVSPAPSFRRCSILASITLIGSEDLVAKLLDGLSTPQPSPPASGRLVQGAVEVKPTVTTEFRVKRASSETSLDGPPAANIQLALALDSAG</sequence>
<evidence type="ECO:0000313" key="2">
    <source>
        <dbReference type="EMBL" id="KAJ8866573.1"/>
    </source>
</evidence>
<feature type="region of interest" description="Disordered" evidence="1">
    <location>
        <begin position="750"/>
        <end position="770"/>
    </location>
</feature>
<dbReference type="Proteomes" id="UP001159363">
    <property type="component" value="Chromosome 15"/>
</dbReference>
<comment type="caution">
    <text evidence="2">The sequence shown here is derived from an EMBL/GenBank/DDBJ whole genome shotgun (WGS) entry which is preliminary data.</text>
</comment>
<dbReference type="EMBL" id="JARBHB010000016">
    <property type="protein sequence ID" value="KAJ8866573.1"/>
    <property type="molecule type" value="Genomic_DNA"/>
</dbReference>
<reference evidence="2 3" key="1">
    <citation type="submission" date="2023-02" db="EMBL/GenBank/DDBJ databases">
        <title>LHISI_Scaffold_Assembly.</title>
        <authorList>
            <person name="Stuart O.P."/>
            <person name="Cleave R."/>
            <person name="Magrath M.J.L."/>
            <person name="Mikheyev A.S."/>
        </authorList>
    </citation>
    <scope>NUCLEOTIDE SEQUENCE [LARGE SCALE GENOMIC DNA]</scope>
    <source>
        <strain evidence="2">Daus_M_001</strain>
        <tissue evidence="2">Leg muscle</tissue>
    </source>
</reference>
<name>A0ABQ9G262_9NEOP</name>
<keyword evidence="3" id="KW-1185">Reference proteome</keyword>
<feature type="region of interest" description="Disordered" evidence="1">
    <location>
        <begin position="856"/>
        <end position="879"/>
    </location>
</feature>
<organism evidence="2 3">
    <name type="scientific">Dryococelus australis</name>
    <dbReference type="NCBI Taxonomy" id="614101"/>
    <lineage>
        <taxon>Eukaryota</taxon>
        <taxon>Metazoa</taxon>
        <taxon>Ecdysozoa</taxon>
        <taxon>Arthropoda</taxon>
        <taxon>Hexapoda</taxon>
        <taxon>Insecta</taxon>
        <taxon>Pterygota</taxon>
        <taxon>Neoptera</taxon>
        <taxon>Polyneoptera</taxon>
        <taxon>Phasmatodea</taxon>
        <taxon>Verophasmatodea</taxon>
        <taxon>Anareolatae</taxon>
        <taxon>Phasmatidae</taxon>
        <taxon>Eurycanthinae</taxon>
        <taxon>Dryococelus</taxon>
    </lineage>
</organism>
<feature type="region of interest" description="Disordered" evidence="1">
    <location>
        <begin position="573"/>
        <end position="619"/>
    </location>
</feature>
<evidence type="ECO:0000256" key="1">
    <source>
        <dbReference type="SAM" id="MobiDB-lite"/>
    </source>
</evidence>
<feature type="compositionally biased region" description="Basic residues" evidence="1">
    <location>
        <begin position="860"/>
        <end position="879"/>
    </location>
</feature>
<gene>
    <name evidence="2" type="ORF">PR048_032432</name>
</gene>
<protein>
    <submittedName>
        <fullName evidence="2">Uncharacterized protein</fullName>
    </submittedName>
</protein>
<feature type="region of interest" description="Disordered" evidence="1">
    <location>
        <begin position="1001"/>
        <end position="1021"/>
    </location>
</feature>
<proteinExistence type="predicted"/>
<evidence type="ECO:0000313" key="3">
    <source>
        <dbReference type="Proteomes" id="UP001159363"/>
    </source>
</evidence>
<accession>A0ABQ9G262</accession>